<dbReference type="EC" id="1.3.8.5" evidence="16"/>
<dbReference type="OrthoDB" id="10262177at2759"/>
<dbReference type="AlphaFoldDB" id="A0A8H5CWL3"/>
<dbReference type="PROSITE" id="PS00073">
    <property type="entry name" value="ACYL_COA_DH_2"/>
    <property type="match status" value="1"/>
</dbReference>
<evidence type="ECO:0000256" key="6">
    <source>
        <dbReference type="ARBA" id="ARBA00022553"/>
    </source>
</evidence>
<evidence type="ECO:0000256" key="4">
    <source>
        <dbReference type="ARBA" id="ARBA00009347"/>
    </source>
</evidence>
<organism evidence="31 32">
    <name type="scientific">Tetrapyrgos nigripes</name>
    <dbReference type="NCBI Taxonomy" id="182062"/>
    <lineage>
        <taxon>Eukaryota</taxon>
        <taxon>Fungi</taxon>
        <taxon>Dikarya</taxon>
        <taxon>Basidiomycota</taxon>
        <taxon>Agaricomycotina</taxon>
        <taxon>Agaricomycetes</taxon>
        <taxon>Agaricomycetidae</taxon>
        <taxon>Agaricales</taxon>
        <taxon>Marasmiineae</taxon>
        <taxon>Marasmiaceae</taxon>
        <taxon>Tetrapyrgos</taxon>
    </lineage>
</organism>
<dbReference type="Gene3D" id="1.10.540.10">
    <property type="entry name" value="Acyl-CoA dehydrogenase/oxidase, N-terminal domain"/>
    <property type="match status" value="1"/>
</dbReference>
<gene>
    <name evidence="31" type="ORF">D9758_011765</name>
</gene>
<evidence type="ECO:0000313" key="32">
    <source>
        <dbReference type="Proteomes" id="UP000559256"/>
    </source>
</evidence>
<evidence type="ECO:0000256" key="18">
    <source>
        <dbReference type="ARBA" id="ARBA00041537"/>
    </source>
</evidence>
<evidence type="ECO:0000256" key="17">
    <source>
        <dbReference type="ARBA" id="ARBA00039850"/>
    </source>
</evidence>
<evidence type="ECO:0000256" key="3">
    <source>
        <dbReference type="ARBA" id="ARBA00005198"/>
    </source>
</evidence>
<keyword evidence="14" id="KW-0496">Mitochondrion</keyword>
<dbReference type="PIRSF" id="PIRSF016578">
    <property type="entry name" value="HsaA"/>
    <property type="match status" value="1"/>
</dbReference>
<protein>
    <recommendedName>
        <fullName evidence="17">Short/branched chain specific acyl-CoA dehydrogenase, mitochondrial</fullName>
        <ecNumber evidence="16">1.3.8.5</ecNumber>
    </recommendedName>
    <alternativeName>
        <fullName evidence="19">2-methyl branched chain acyl-CoA dehydrogenase</fullName>
    </alternativeName>
    <alternativeName>
        <fullName evidence="18">2-methylbutyryl-coenzyme A dehydrogenase</fullName>
    </alternativeName>
</protein>
<comment type="pathway">
    <text evidence="3">Lipid metabolism; mitochondrial fatty acid beta-oxidation.</text>
</comment>
<dbReference type="Pfam" id="PF02771">
    <property type="entry name" value="Acyl-CoA_dh_N"/>
    <property type="match status" value="1"/>
</dbReference>
<evidence type="ECO:0000256" key="14">
    <source>
        <dbReference type="ARBA" id="ARBA00023128"/>
    </source>
</evidence>
<keyword evidence="32" id="KW-1185">Reference proteome</keyword>
<sequence>MFRNALSRSSRAVASRSSINAARTFSATRYRRSEDVPKLASLDVFTEEEEMIRETVRRFAAEVVQPKVREMDEKEQMDPSIIQGLFEQGLMGIETSAEYGGSESSFTAAIIAIEELAKVDPSVSVMCDVHNTLVNTVLRTYGTEEQKAKWLPLLSSEKLGSFCLSEPASGSDAFALQTKAQKDGDDYILNGTKMWITNSYEADIFLIFANIDPSKGYKGITCFIATKDMGIEIAKKEQKLGIRASSTCTLNFDGVRIPKANIIGGEGKGYKIAIEILNEGRIGIAAQMLGLAQGAFNLSVPYTYTRTQFGQPVGHFQGMGFQFAEAATEIEAARLLTYNAARRKDNGLPFVKEAAMAKWYSSQVAQSVSGQAIEWMGGLGFTRETGVEKFWRDSKIGAIYEGTSNIQLQTIARFIQKEYTP</sequence>
<dbReference type="FunFam" id="2.40.110.10:FF:000001">
    <property type="entry name" value="Acyl-CoA dehydrogenase, mitochondrial"/>
    <property type="match status" value="1"/>
</dbReference>
<dbReference type="PANTHER" id="PTHR43884:SF1">
    <property type="entry name" value="SHORT_BRANCHED CHAIN SPECIFIC ACYL-COA DEHYDROGENASE, MITOCHONDRIAL"/>
    <property type="match status" value="1"/>
</dbReference>
<dbReference type="InterPro" id="IPR046373">
    <property type="entry name" value="Acyl-CoA_Oxase/DH_mid-dom_sf"/>
</dbReference>
<dbReference type="SUPFAM" id="SSF56645">
    <property type="entry name" value="Acyl-CoA dehydrogenase NM domain-like"/>
    <property type="match status" value="1"/>
</dbReference>
<evidence type="ECO:0000256" key="12">
    <source>
        <dbReference type="ARBA" id="ARBA00023002"/>
    </source>
</evidence>
<evidence type="ECO:0000256" key="27">
    <source>
        <dbReference type="RuleBase" id="RU362125"/>
    </source>
</evidence>
<evidence type="ECO:0000256" key="9">
    <source>
        <dbReference type="ARBA" id="ARBA00022832"/>
    </source>
</evidence>
<dbReference type="Gene3D" id="2.40.110.10">
    <property type="entry name" value="Butyryl-CoA Dehydrogenase, subunit A, domain 2"/>
    <property type="match status" value="1"/>
</dbReference>
<evidence type="ECO:0000256" key="2">
    <source>
        <dbReference type="ARBA" id="ARBA00004305"/>
    </source>
</evidence>
<comment type="similarity">
    <text evidence="4 27">Belongs to the acyl-CoA dehydrogenase family.</text>
</comment>
<evidence type="ECO:0000256" key="25">
    <source>
        <dbReference type="ARBA" id="ARBA00049552"/>
    </source>
</evidence>
<evidence type="ECO:0000256" key="21">
    <source>
        <dbReference type="ARBA" id="ARBA00048307"/>
    </source>
</evidence>
<evidence type="ECO:0000256" key="8">
    <source>
        <dbReference type="ARBA" id="ARBA00022827"/>
    </source>
</evidence>
<comment type="catalytic activity">
    <reaction evidence="21">
        <text>valproyl-CoA + oxidized [electron-transfer flavoprotein] + H(+) = (2E)-2-propylpent-2-enoyl-CoA + reduced [electron-transfer flavoprotein]</text>
        <dbReference type="Rhea" id="RHEA:65344"/>
        <dbReference type="Rhea" id="RHEA-COMP:10685"/>
        <dbReference type="Rhea" id="RHEA-COMP:10686"/>
        <dbReference type="ChEBI" id="CHEBI:15378"/>
        <dbReference type="ChEBI" id="CHEBI:57692"/>
        <dbReference type="ChEBI" id="CHEBI:58307"/>
        <dbReference type="ChEBI" id="CHEBI:156457"/>
        <dbReference type="ChEBI" id="CHEBI:156458"/>
    </reaction>
    <physiologicalReaction direction="left-to-right" evidence="21">
        <dbReference type="Rhea" id="RHEA:65345"/>
    </physiologicalReaction>
</comment>
<feature type="domain" description="Acyl-CoA oxidase/dehydrogenase middle" evidence="29">
    <location>
        <begin position="161"/>
        <end position="255"/>
    </location>
</feature>
<comment type="cofactor">
    <cofactor evidence="1 27">
        <name>FAD</name>
        <dbReference type="ChEBI" id="CHEBI:57692"/>
    </cofactor>
</comment>
<dbReference type="InterPro" id="IPR009100">
    <property type="entry name" value="AcylCoA_DH/oxidase_NM_dom_sf"/>
</dbReference>
<evidence type="ECO:0000256" key="15">
    <source>
        <dbReference type="ARBA" id="ARBA00037895"/>
    </source>
</evidence>
<keyword evidence="8 27" id="KW-0274">FAD</keyword>
<evidence type="ECO:0000256" key="1">
    <source>
        <dbReference type="ARBA" id="ARBA00001974"/>
    </source>
</evidence>
<evidence type="ECO:0000256" key="24">
    <source>
        <dbReference type="ARBA" id="ARBA00049192"/>
    </source>
</evidence>
<keyword evidence="11" id="KW-0007">Acetylation</keyword>
<keyword evidence="13" id="KW-0443">Lipid metabolism</keyword>
<evidence type="ECO:0000259" key="30">
    <source>
        <dbReference type="Pfam" id="PF02771"/>
    </source>
</evidence>
<evidence type="ECO:0000259" key="28">
    <source>
        <dbReference type="Pfam" id="PF00441"/>
    </source>
</evidence>
<dbReference type="CDD" id="cd01158">
    <property type="entry name" value="SCAD_SBCAD"/>
    <property type="match status" value="1"/>
</dbReference>
<dbReference type="FunFam" id="1.10.540.10:FF:000012">
    <property type="entry name" value="Acyl-CoA dehydrogenase short/branched chain"/>
    <property type="match status" value="1"/>
</dbReference>
<dbReference type="GO" id="GO:0005759">
    <property type="term" value="C:mitochondrial matrix"/>
    <property type="evidence" value="ECO:0007669"/>
    <property type="project" value="UniProtKB-SubCell"/>
</dbReference>
<proteinExistence type="inferred from homology"/>
<dbReference type="InterPro" id="IPR006089">
    <property type="entry name" value="Acyl-CoA_DH_CS"/>
</dbReference>
<keyword evidence="7 27" id="KW-0285">Flavoprotein</keyword>
<comment type="catalytic activity">
    <reaction evidence="26">
        <text>2-methylpropanoyl-CoA + oxidized [electron-transfer flavoprotein] + H(+) = 2-methylpropenoyl-CoA + reduced [electron-transfer flavoprotein]</text>
        <dbReference type="Rhea" id="RHEA:44180"/>
        <dbReference type="Rhea" id="RHEA-COMP:10685"/>
        <dbReference type="Rhea" id="RHEA-COMP:10686"/>
        <dbReference type="ChEBI" id="CHEBI:15378"/>
        <dbReference type="ChEBI" id="CHEBI:57338"/>
        <dbReference type="ChEBI" id="CHEBI:57692"/>
        <dbReference type="ChEBI" id="CHEBI:58307"/>
        <dbReference type="ChEBI" id="CHEBI:62500"/>
    </reaction>
    <physiologicalReaction direction="left-to-right" evidence="26">
        <dbReference type="Rhea" id="RHEA:44181"/>
    </physiologicalReaction>
</comment>
<evidence type="ECO:0000256" key="7">
    <source>
        <dbReference type="ARBA" id="ARBA00022630"/>
    </source>
</evidence>
<dbReference type="GO" id="GO:0050660">
    <property type="term" value="F:flavin adenine dinucleotide binding"/>
    <property type="evidence" value="ECO:0007669"/>
    <property type="project" value="InterPro"/>
</dbReference>
<accession>A0A8H5CWL3</accession>
<comment type="catalytic activity">
    <reaction evidence="24">
        <text>hexanoyl-CoA + oxidized [electron-transfer flavoprotein] + H(+) = (2E)-hexenoyl-CoA + reduced [electron-transfer flavoprotein]</text>
        <dbReference type="Rhea" id="RHEA:43464"/>
        <dbReference type="Rhea" id="RHEA-COMP:10685"/>
        <dbReference type="Rhea" id="RHEA-COMP:10686"/>
        <dbReference type="ChEBI" id="CHEBI:15378"/>
        <dbReference type="ChEBI" id="CHEBI:57692"/>
        <dbReference type="ChEBI" id="CHEBI:58307"/>
        <dbReference type="ChEBI" id="CHEBI:62077"/>
        <dbReference type="ChEBI" id="CHEBI:62620"/>
    </reaction>
    <physiologicalReaction direction="left-to-right" evidence="24">
        <dbReference type="Rhea" id="RHEA:43465"/>
    </physiologicalReaction>
</comment>
<evidence type="ECO:0000256" key="26">
    <source>
        <dbReference type="ARBA" id="ARBA00051903"/>
    </source>
</evidence>
<dbReference type="Proteomes" id="UP000559256">
    <property type="component" value="Unassembled WGS sequence"/>
</dbReference>
<comment type="caution">
    <text evidence="31">The sequence shown here is derived from an EMBL/GenBank/DDBJ whole genome shotgun (WGS) entry which is preliminary data.</text>
</comment>
<dbReference type="PROSITE" id="PS00072">
    <property type="entry name" value="ACYL_COA_DH_1"/>
    <property type="match status" value="1"/>
</dbReference>
<feature type="domain" description="Acyl-CoA dehydrogenase/oxidase C-terminal" evidence="28">
    <location>
        <begin position="267"/>
        <end position="415"/>
    </location>
</feature>
<dbReference type="Pfam" id="PF02770">
    <property type="entry name" value="Acyl-CoA_dh_M"/>
    <property type="match status" value="1"/>
</dbReference>
<comment type="catalytic activity">
    <reaction evidence="23">
        <text>butanoyl-CoA + oxidized [electron-transfer flavoprotein] + H(+) = (2E)-butenoyl-CoA + reduced [electron-transfer flavoprotein]</text>
        <dbReference type="Rhea" id="RHEA:24004"/>
        <dbReference type="Rhea" id="RHEA-COMP:10685"/>
        <dbReference type="Rhea" id="RHEA-COMP:10686"/>
        <dbReference type="ChEBI" id="CHEBI:15378"/>
        <dbReference type="ChEBI" id="CHEBI:57332"/>
        <dbReference type="ChEBI" id="CHEBI:57371"/>
        <dbReference type="ChEBI" id="CHEBI:57692"/>
        <dbReference type="ChEBI" id="CHEBI:58307"/>
    </reaction>
    <physiologicalReaction direction="left-to-right" evidence="23">
        <dbReference type="Rhea" id="RHEA:24005"/>
    </physiologicalReaction>
</comment>
<comment type="catalytic activity">
    <reaction evidence="20">
        <text>2-methylbutanoyl-CoA + oxidized [electron-transfer flavoprotein] + H(+) = (2E)-2-methylbut-2-enoyl-CoA + reduced [electron-transfer flavoprotein]</text>
        <dbReference type="Rhea" id="RHEA:43780"/>
        <dbReference type="Rhea" id="RHEA-COMP:10685"/>
        <dbReference type="Rhea" id="RHEA-COMP:10686"/>
        <dbReference type="ChEBI" id="CHEBI:15378"/>
        <dbReference type="ChEBI" id="CHEBI:57336"/>
        <dbReference type="ChEBI" id="CHEBI:57337"/>
        <dbReference type="ChEBI" id="CHEBI:57692"/>
        <dbReference type="ChEBI" id="CHEBI:58307"/>
        <dbReference type="EC" id="1.3.8.5"/>
    </reaction>
    <physiologicalReaction direction="left-to-right" evidence="20">
        <dbReference type="Rhea" id="RHEA:43781"/>
    </physiologicalReaction>
</comment>
<evidence type="ECO:0000256" key="23">
    <source>
        <dbReference type="ARBA" id="ARBA00049096"/>
    </source>
</evidence>
<dbReference type="GO" id="GO:0003853">
    <property type="term" value="F:short-chain 2-methyl fatty acyl-CoA dehydrogenase activity"/>
    <property type="evidence" value="ECO:0007669"/>
    <property type="project" value="UniProtKB-EC"/>
</dbReference>
<evidence type="ECO:0000256" key="11">
    <source>
        <dbReference type="ARBA" id="ARBA00022990"/>
    </source>
</evidence>
<dbReference type="InterPro" id="IPR036250">
    <property type="entry name" value="AcylCo_DH-like_C"/>
</dbReference>
<dbReference type="FunFam" id="1.20.140.10:FF:000002">
    <property type="entry name" value="Acyl-CoA dehydrogenase short/branched chain"/>
    <property type="match status" value="1"/>
</dbReference>
<dbReference type="InterPro" id="IPR006091">
    <property type="entry name" value="Acyl-CoA_Oxase/DH_mid-dom"/>
</dbReference>
<comment type="pathway">
    <text evidence="15">Amino-acid degradation; L-isoleucine degradation.</text>
</comment>
<evidence type="ECO:0000259" key="29">
    <source>
        <dbReference type="Pfam" id="PF02770"/>
    </source>
</evidence>
<dbReference type="SUPFAM" id="SSF47203">
    <property type="entry name" value="Acyl-CoA dehydrogenase C-terminal domain-like"/>
    <property type="match status" value="1"/>
</dbReference>
<keyword evidence="9" id="KW-0276">Fatty acid metabolism</keyword>
<dbReference type="GO" id="GO:0046395">
    <property type="term" value="P:carboxylic acid catabolic process"/>
    <property type="evidence" value="ECO:0007669"/>
    <property type="project" value="UniProtKB-ARBA"/>
</dbReference>
<evidence type="ECO:0000256" key="5">
    <source>
        <dbReference type="ARBA" id="ARBA00011881"/>
    </source>
</evidence>
<dbReference type="InterPro" id="IPR009075">
    <property type="entry name" value="AcylCo_DH/oxidase_C"/>
</dbReference>
<keyword evidence="10" id="KW-0809">Transit peptide</keyword>
<feature type="domain" description="Acyl-CoA dehydrogenase/oxidase N-terminal" evidence="30">
    <location>
        <begin position="46"/>
        <end position="156"/>
    </location>
</feature>
<comment type="subcellular location">
    <subcellularLocation>
        <location evidence="2">Mitochondrion matrix</location>
    </subcellularLocation>
</comment>
<dbReference type="Pfam" id="PF00441">
    <property type="entry name" value="Acyl-CoA_dh_1"/>
    <property type="match status" value="1"/>
</dbReference>
<evidence type="ECO:0000256" key="13">
    <source>
        <dbReference type="ARBA" id="ARBA00023098"/>
    </source>
</evidence>
<comment type="catalytic activity">
    <reaction evidence="22">
        <text>(2R)-2-methylbutanoyl-CoA + oxidized [electron-transfer flavoprotein] + H(+) = ethylacryloyl-CoA + reduced [electron-transfer flavoprotein]</text>
        <dbReference type="Rhea" id="RHEA:65296"/>
        <dbReference type="Rhea" id="RHEA-COMP:10685"/>
        <dbReference type="Rhea" id="RHEA-COMP:10686"/>
        <dbReference type="ChEBI" id="CHEBI:15378"/>
        <dbReference type="ChEBI" id="CHEBI:57692"/>
        <dbReference type="ChEBI" id="CHEBI:58307"/>
        <dbReference type="ChEBI" id="CHEBI:156439"/>
        <dbReference type="ChEBI" id="CHEBI:156440"/>
    </reaction>
    <physiologicalReaction direction="left-to-right" evidence="22">
        <dbReference type="Rhea" id="RHEA:65297"/>
    </physiologicalReaction>
</comment>
<dbReference type="GO" id="GO:0006631">
    <property type="term" value="P:fatty acid metabolic process"/>
    <property type="evidence" value="ECO:0007669"/>
    <property type="project" value="UniProtKB-KW"/>
</dbReference>
<name>A0A8H5CWL3_9AGAR</name>
<evidence type="ECO:0000256" key="16">
    <source>
        <dbReference type="ARBA" id="ARBA00039036"/>
    </source>
</evidence>
<evidence type="ECO:0000256" key="10">
    <source>
        <dbReference type="ARBA" id="ARBA00022946"/>
    </source>
</evidence>
<dbReference type="Gene3D" id="1.20.140.10">
    <property type="entry name" value="Butyryl-CoA Dehydrogenase, subunit A, domain 3"/>
    <property type="match status" value="1"/>
</dbReference>
<reference evidence="31 32" key="1">
    <citation type="journal article" date="2020" name="ISME J.">
        <title>Uncovering the hidden diversity of litter-decomposition mechanisms in mushroom-forming fungi.</title>
        <authorList>
            <person name="Floudas D."/>
            <person name="Bentzer J."/>
            <person name="Ahren D."/>
            <person name="Johansson T."/>
            <person name="Persson P."/>
            <person name="Tunlid A."/>
        </authorList>
    </citation>
    <scope>NUCLEOTIDE SEQUENCE [LARGE SCALE GENOMIC DNA]</scope>
    <source>
        <strain evidence="31 32">CBS 291.85</strain>
    </source>
</reference>
<dbReference type="EMBL" id="JAACJM010000082">
    <property type="protein sequence ID" value="KAF5349307.1"/>
    <property type="molecule type" value="Genomic_DNA"/>
</dbReference>
<dbReference type="InterPro" id="IPR037069">
    <property type="entry name" value="AcylCoA_DH/ox_N_sf"/>
</dbReference>
<evidence type="ECO:0000256" key="19">
    <source>
        <dbReference type="ARBA" id="ARBA00042821"/>
    </source>
</evidence>
<evidence type="ECO:0000256" key="22">
    <source>
        <dbReference type="ARBA" id="ARBA00048592"/>
    </source>
</evidence>
<evidence type="ECO:0000256" key="20">
    <source>
        <dbReference type="ARBA" id="ARBA00048235"/>
    </source>
</evidence>
<keyword evidence="6" id="KW-0597">Phosphoprotein</keyword>
<comment type="subunit">
    <text evidence="5">Homotetramer.</text>
</comment>
<evidence type="ECO:0000313" key="31">
    <source>
        <dbReference type="EMBL" id="KAF5349307.1"/>
    </source>
</evidence>
<comment type="catalytic activity">
    <reaction evidence="25">
        <text>(2S)-2-methylbutanoyl-CoA + oxidized [electron-transfer flavoprotein] + H(+) = (2E)-2-methylbut-2-enoyl-CoA + reduced [electron-transfer flavoprotein]</text>
        <dbReference type="Rhea" id="RHEA:48256"/>
        <dbReference type="Rhea" id="RHEA-COMP:10685"/>
        <dbReference type="Rhea" id="RHEA-COMP:10686"/>
        <dbReference type="ChEBI" id="CHEBI:15378"/>
        <dbReference type="ChEBI" id="CHEBI:57337"/>
        <dbReference type="ChEBI" id="CHEBI:57692"/>
        <dbReference type="ChEBI" id="CHEBI:58307"/>
        <dbReference type="ChEBI" id="CHEBI:88166"/>
    </reaction>
    <physiologicalReaction direction="left-to-right" evidence="25">
        <dbReference type="Rhea" id="RHEA:48257"/>
    </physiologicalReaction>
</comment>
<dbReference type="InterPro" id="IPR013786">
    <property type="entry name" value="AcylCoA_DH/ox_N"/>
</dbReference>
<keyword evidence="12 27" id="KW-0560">Oxidoreductase</keyword>
<dbReference type="PANTHER" id="PTHR43884">
    <property type="entry name" value="ACYL-COA DEHYDROGENASE"/>
    <property type="match status" value="1"/>
</dbReference>